<feature type="compositionally biased region" description="Pro residues" evidence="1">
    <location>
        <begin position="514"/>
        <end position="525"/>
    </location>
</feature>
<reference evidence="3" key="1">
    <citation type="submission" date="2021-01" db="EMBL/GenBank/DDBJ databases">
        <authorList>
            <person name="Corre E."/>
            <person name="Pelletier E."/>
            <person name="Niang G."/>
            <person name="Scheremetjew M."/>
            <person name="Finn R."/>
            <person name="Kale V."/>
            <person name="Holt S."/>
            <person name="Cochrane G."/>
            <person name="Meng A."/>
            <person name="Brown T."/>
            <person name="Cohen L."/>
        </authorList>
    </citation>
    <scope>NUCLEOTIDE SEQUENCE</scope>
    <source>
        <strain evidence="3">CCMP219</strain>
    </source>
</reference>
<feature type="transmembrane region" description="Helical" evidence="2">
    <location>
        <begin position="733"/>
        <end position="756"/>
    </location>
</feature>
<feature type="region of interest" description="Disordered" evidence="1">
    <location>
        <begin position="506"/>
        <end position="533"/>
    </location>
</feature>
<sequence>MSSGSYAGGDSWPDIQGVVDGLYSNLGVRYGPVQATAPPLLLLQPVQASQDAELSVRALAAAMLAAESQLQAYAVLGGCLAGALAPGIGVADINAFLAEQLFTSGAAAAAVANERGTLTGSAFVRDALLAAARSALAMLVPALTSEGISEALSNASLAISSTAEVVAGMAEQTGEQLNAGNRLMAGDYPLTGIDVAAEFVVAAQLTGTHDGACQAVRRAAHGDLAALDAYKAGSLQAQMSAVRVAQDVILASLGLPPAPAPQDTRGAVTMLGPMFQCAGVEEALLGSSGGSFGTDFWGVYSLSQRQLGTLYVESRQGCMDLMTGLPLPFVLSSFSVPSPLLAVNPISMLAEGFLDFQSGQQLQMPASNLQELAYAAVGINLQRYLNVLPLPGVAPSGTVEQLPNKTFVYPQNASYVATPIAIATEAGSAQVAGLFMSALALFMPTAVALLDRDYDAAQYLVVRSTAYAFAARAYAQGGRVELNSSSQVSTIFKDVKNLLSVDSSTLPPETRWLPAPPSPPRPAPPASGKRSLLEERPTPALKAALQQPAASWLSTPSRRGHQALMLPGFGLANRKLNLYTDSNDMDAAIMVVSACTASAASTLELTKQTYLALPSNYNSSMAAGPTPVYFNETDCFGSNCNVSITLAKISAIMYQLQIDYFLQAARTLEPGYFSSASLNSLASMYGNPLSWSVEALEDRNTTGKINWPFICGITLDCEEEDENEVTTSSTSSLALGLGLGLGLGIPLLLVLGYLMYRFYSEQRVAHAMANQQYVGEYKPDLGPYGQQEPSSAMYPQMAVNPLIDIPKPPSATALPHLAYSAGGAPRGAAAGYMTPGHPLSPLPQSYYQSVPLANGSLLPSFAPPGFSTMVRPSTYQYPTAPSRLVQSAGGAFTPASPRSQGMIGSRYTGMASPQVGRAASATPFGSSPMSAQANQVAMGFYEEPTTPRSPQTPRTPADAQQIATNPVFRNVSNYSRW</sequence>
<accession>A0A7R9Z1B5</accession>
<proteinExistence type="predicted"/>
<protein>
    <submittedName>
        <fullName evidence="3">Uncharacterized protein</fullName>
    </submittedName>
</protein>
<evidence type="ECO:0000256" key="2">
    <source>
        <dbReference type="SAM" id="Phobius"/>
    </source>
</evidence>
<name>A0A7R9Z1B5_9CHLO</name>
<feature type="compositionally biased region" description="Low complexity" evidence="1">
    <location>
        <begin position="944"/>
        <end position="956"/>
    </location>
</feature>
<feature type="region of interest" description="Disordered" evidence="1">
    <location>
        <begin position="942"/>
        <end position="963"/>
    </location>
</feature>
<evidence type="ECO:0000313" key="3">
    <source>
        <dbReference type="EMBL" id="CAD8297861.1"/>
    </source>
</evidence>
<gene>
    <name evidence="3" type="ORF">CEUR00632_LOCUS14261</name>
</gene>
<keyword evidence="2" id="KW-0812">Transmembrane</keyword>
<dbReference type="EMBL" id="HBEC01030811">
    <property type="protein sequence ID" value="CAD8297861.1"/>
    <property type="molecule type" value="Transcribed_RNA"/>
</dbReference>
<keyword evidence="2" id="KW-0472">Membrane</keyword>
<keyword evidence="2" id="KW-1133">Transmembrane helix</keyword>
<evidence type="ECO:0000256" key="1">
    <source>
        <dbReference type="SAM" id="MobiDB-lite"/>
    </source>
</evidence>
<dbReference type="AlphaFoldDB" id="A0A7R9Z1B5"/>
<organism evidence="3">
    <name type="scientific">Chlamydomonas euryale</name>
    <dbReference type="NCBI Taxonomy" id="1486919"/>
    <lineage>
        <taxon>Eukaryota</taxon>
        <taxon>Viridiplantae</taxon>
        <taxon>Chlorophyta</taxon>
        <taxon>core chlorophytes</taxon>
        <taxon>Chlorophyceae</taxon>
        <taxon>CS clade</taxon>
        <taxon>Chlamydomonadales</taxon>
        <taxon>Chlamydomonadaceae</taxon>
        <taxon>Chlamydomonas</taxon>
    </lineage>
</organism>